<evidence type="ECO:0000256" key="1">
    <source>
        <dbReference type="SAM" id="MobiDB-lite"/>
    </source>
</evidence>
<evidence type="ECO:0000313" key="2">
    <source>
        <dbReference type="EMBL" id="KKL08232.1"/>
    </source>
</evidence>
<gene>
    <name evidence="2" type="ORF">LCGC14_2577940</name>
</gene>
<accession>A0A0F9B388</accession>
<protein>
    <submittedName>
        <fullName evidence="2">Uncharacterized protein</fullName>
    </submittedName>
</protein>
<organism evidence="2">
    <name type="scientific">marine sediment metagenome</name>
    <dbReference type="NCBI Taxonomy" id="412755"/>
    <lineage>
        <taxon>unclassified sequences</taxon>
        <taxon>metagenomes</taxon>
        <taxon>ecological metagenomes</taxon>
    </lineage>
</organism>
<feature type="region of interest" description="Disordered" evidence="1">
    <location>
        <begin position="61"/>
        <end position="86"/>
    </location>
</feature>
<proteinExistence type="predicted"/>
<feature type="compositionally biased region" description="Basic and acidic residues" evidence="1">
    <location>
        <begin position="64"/>
        <end position="74"/>
    </location>
</feature>
<dbReference type="EMBL" id="LAZR01042963">
    <property type="protein sequence ID" value="KKL08232.1"/>
    <property type="molecule type" value="Genomic_DNA"/>
</dbReference>
<name>A0A0F9B388_9ZZZZ</name>
<sequence>MTILGTLSVRLAQIGGWKGNPMLIRLRKLRIWFKRLFEPWQDLDLVRAEVQAARRDVPCLAWKPDPDQPTRRVGEPQLEWQARRDG</sequence>
<reference evidence="2" key="1">
    <citation type="journal article" date="2015" name="Nature">
        <title>Complex archaea that bridge the gap between prokaryotes and eukaryotes.</title>
        <authorList>
            <person name="Spang A."/>
            <person name="Saw J.H."/>
            <person name="Jorgensen S.L."/>
            <person name="Zaremba-Niedzwiedzka K."/>
            <person name="Martijn J."/>
            <person name="Lind A.E."/>
            <person name="van Eijk R."/>
            <person name="Schleper C."/>
            <person name="Guy L."/>
            <person name="Ettema T.J."/>
        </authorList>
    </citation>
    <scope>NUCLEOTIDE SEQUENCE</scope>
</reference>
<comment type="caution">
    <text evidence="2">The sequence shown here is derived from an EMBL/GenBank/DDBJ whole genome shotgun (WGS) entry which is preliminary data.</text>
</comment>
<dbReference type="AlphaFoldDB" id="A0A0F9B388"/>